<sequence length="1097" mass="127528">MKSDKMTNACCSADEFQRFEMSRFLSNELHKNTDLSLFGRTYDAEYFMDEDVQEIFDKIRCYLNKMESLLSKRSNSYYSSTVIERFSDVDFQQWKVQFRGFFNYLIEFLQSDRMKNFNNAQVERFLKKLSNELRGLILDIGYLYKLTLNEKGNQNIYTHICWDIRYYTLIISKIIVLNHANLSELFDFVQISGQNESSPSNFLLSLINLQIFDIFSSIYTFHKKNPLFCDDVSLPCICIKFYWIALKDFVNSLSNSFRFVPPFSDLLKIFLEKNILDDNVTFVEEHNSNMLLLSYQLKSVDPDLDIRDVLWKILSNLSTIEQSQQNTGLDYCILFDCLLKITVINPMLDDRSCPKITPEFQSRIRRYLIFYLKFLSKLENNRSSVVLPDLVDSFCKRINDNFYFGATLDDFKCHRLNDSILDYFRDIASYCTILDDRQLGKLTSSFSLFLNILGIHCSGVAEISSRIVDFVGGFDMKITSLPKIKLVARTFEILTMVLIDTNADSSQFLGNLKELLNKLLDRYIAVRYEPEFKQGLNSARLRFIGLHILKIAGPGPDVNIERILKDCREDLKAADLKIILQFYYQILRQNLQIFKLGANSNFGIIVEYVKNEVSTKIWPLCKKTINLLLSMDQPTWPTLPDLLFHLTVNLHFKYANSPTQKQLFDEIYEFVCWNPNFNGLETCRYVGFLISSQYLSDNLLQDHTIVQSWIRCLLTTIDSSQVETLVSVTDFVFKENYLVFPVELSDVPKNYAKFSSNTLHYLCDKIEKCQSSSIKSQILLYLDKPIRFGVDLLKNSTEKIDIIKHLILCFGFFVEKCVSILHKRDDPRSLLKIIVDQTILFSAKTGDFQEKFWAINDAMPLMISGMLKIPGWLYDSFLKNAFCDAYRLSLQRLCMQNGDRATKHNFNFIFTTISDTFADEFDSFGDQALLRKYCLRKAICNCFDRLIDSFRNKDFSSKVAATTTVASVKILLDLIVKLVEKTSHRSLITEDCRDFLPKCLSCWIRCNEDSLSTIFFDTTISLIQVYLVNQENNGIFNDLIKEIIAQNLRLYGDKTVKVFRQLNHDAHFRTNVNVNEIFSSAVANSGEVIKFRSVRFE</sequence>
<dbReference type="Proteomes" id="UP000887565">
    <property type="component" value="Unplaced"/>
</dbReference>
<organism evidence="1 2">
    <name type="scientific">Romanomermis culicivorax</name>
    <name type="common">Nematode worm</name>
    <dbReference type="NCBI Taxonomy" id="13658"/>
    <lineage>
        <taxon>Eukaryota</taxon>
        <taxon>Metazoa</taxon>
        <taxon>Ecdysozoa</taxon>
        <taxon>Nematoda</taxon>
        <taxon>Enoplea</taxon>
        <taxon>Dorylaimia</taxon>
        <taxon>Mermithida</taxon>
        <taxon>Mermithoidea</taxon>
        <taxon>Mermithidae</taxon>
        <taxon>Romanomermis</taxon>
    </lineage>
</organism>
<name>A0A915HM53_ROMCU</name>
<accession>A0A915HM53</accession>
<reference evidence="2" key="1">
    <citation type="submission" date="2022-11" db="UniProtKB">
        <authorList>
            <consortium name="WormBaseParasite"/>
        </authorList>
    </citation>
    <scope>IDENTIFICATION</scope>
</reference>
<dbReference type="AlphaFoldDB" id="A0A915HM53"/>
<dbReference type="WBParaSite" id="nRc.2.0.1.t03048-RA">
    <property type="protein sequence ID" value="nRc.2.0.1.t03048-RA"/>
    <property type="gene ID" value="nRc.2.0.1.g03048"/>
</dbReference>
<keyword evidence="1" id="KW-1185">Reference proteome</keyword>
<evidence type="ECO:0000313" key="2">
    <source>
        <dbReference type="WBParaSite" id="nRc.2.0.1.t03048-RA"/>
    </source>
</evidence>
<proteinExistence type="predicted"/>
<evidence type="ECO:0000313" key="1">
    <source>
        <dbReference type="Proteomes" id="UP000887565"/>
    </source>
</evidence>
<protein>
    <submittedName>
        <fullName evidence="2">Methyl methanesulfonate-sensitivity protein 22-like</fullName>
    </submittedName>
</protein>